<evidence type="ECO:0000313" key="2">
    <source>
        <dbReference type="Proteomes" id="UP001187192"/>
    </source>
</evidence>
<sequence>MGWDTTQERESHRLAARRRQCRHRDNFAMSSGEVLELLRFGFLPPPPSEAEPQGRAAREGEVFRRRLSLRATEELLAWPLCCQRLVEDGYAASFDMQLFIS</sequence>
<name>A0AA88J8C3_FICCA</name>
<comment type="caution">
    <text evidence="1">The sequence shown here is derived from an EMBL/GenBank/DDBJ whole genome shotgun (WGS) entry which is preliminary data.</text>
</comment>
<evidence type="ECO:0000313" key="1">
    <source>
        <dbReference type="EMBL" id="GMN64732.1"/>
    </source>
</evidence>
<keyword evidence="2" id="KW-1185">Reference proteome</keyword>
<organism evidence="1 2">
    <name type="scientific">Ficus carica</name>
    <name type="common">Common fig</name>
    <dbReference type="NCBI Taxonomy" id="3494"/>
    <lineage>
        <taxon>Eukaryota</taxon>
        <taxon>Viridiplantae</taxon>
        <taxon>Streptophyta</taxon>
        <taxon>Embryophyta</taxon>
        <taxon>Tracheophyta</taxon>
        <taxon>Spermatophyta</taxon>
        <taxon>Magnoliopsida</taxon>
        <taxon>eudicotyledons</taxon>
        <taxon>Gunneridae</taxon>
        <taxon>Pentapetalae</taxon>
        <taxon>rosids</taxon>
        <taxon>fabids</taxon>
        <taxon>Rosales</taxon>
        <taxon>Moraceae</taxon>
        <taxon>Ficeae</taxon>
        <taxon>Ficus</taxon>
    </lineage>
</organism>
<dbReference type="Proteomes" id="UP001187192">
    <property type="component" value="Unassembled WGS sequence"/>
</dbReference>
<protein>
    <submittedName>
        <fullName evidence="1">Uncharacterized protein</fullName>
    </submittedName>
</protein>
<reference evidence="1" key="1">
    <citation type="submission" date="2023-07" db="EMBL/GenBank/DDBJ databases">
        <title>draft genome sequence of fig (Ficus carica).</title>
        <authorList>
            <person name="Takahashi T."/>
            <person name="Nishimura K."/>
        </authorList>
    </citation>
    <scope>NUCLEOTIDE SEQUENCE</scope>
</reference>
<gene>
    <name evidence="1" type="ORF">TIFTF001_033811</name>
</gene>
<dbReference type="EMBL" id="BTGU01000192">
    <property type="protein sequence ID" value="GMN64732.1"/>
    <property type="molecule type" value="Genomic_DNA"/>
</dbReference>
<dbReference type="AlphaFoldDB" id="A0AA88J8C3"/>
<accession>A0AA88J8C3</accession>
<proteinExistence type="predicted"/>